<dbReference type="Proteomes" id="UP001548713">
    <property type="component" value="Unassembled WGS sequence"/>
</dbReference>
<sequence length="172" mass="17997">MKARLPLVTLAATLALSACSKSSDEPEVVASTPAVAETAQVVPLAEPVESEAAPMPSATPSASDAAADDAIPPAIHGRWGLVPADCTSKLGDAKGLLTVSARQLKFYESVAKLDRVKEVEGGRIRGAFTYSGEGQTWTQDVVLDVQDGGKTLIRRDYGKDALPGPLTYTRCT</sequence>
<comment type="caution">
    <text evidence="2">The sequence shown here is derived from an EMBL/GenBank/DDBJ whole genome shotgun (WGS) entry which is preliminary data.</text>
</comment>
<proteinExistence type="predicted"/>
<gene>
    <name evidence="2" type="ORF">ABVV53_04170</name>
</gene>
<evidence type="ECO:0000313" key="3">
    <source>
        <dbReference type="Proteomes" id="UP001548713"/>
    </source>
</evidence>
<evidence type="ECO:0008006" key="4">
    <source>
        <dbReference type="Google" id="ProtNLM"/>
    </source>
</evidence>
<feature type="signal peptide" evidence="1">
    <location>
        <begin position="1"/>
        <end position="20"/>
    </location>
</feature>
<dbReference type="PROSITE" id="PS51257">
    <property type="entry name" value="PROKAR_LIPOPROTEIN"/>
    <property type="match status" value="1"/>
</dbReference>
<dbReference type="RefSeq" id="WP_353983125.1">
    <property type="nucleotide sequence ID" value="NZ_JBEWLY010000008.1"/>
</dbReference>
<accession>A0ABV2CYH7</accession>
<keyword evidence="3" id="KW-1185">Reference proteome</keyword>
<evidence type="ECO:0000256" key="1">
    <source>
        <dbReference type="SAM" id="SignalP"/>
    </source>
</evidence>
<feature type="chain" id="PRO_5046121571" description="Lipoprotein" evidence="1">
    <location>
        <begin position="21"/>
        <end position="172"/>
    </location>
</feature>
<protein>
    <recommendedName>
        <fullName evidence="4">Lipoprotein</fullName>
    </recommendedName>
</protein>
<keyword evidence="1" id="KW-0732">Signal</keyword>
<dbReference type="EMBL" id="JBEWLY010000008">
    <property type="protein sequence ID" value="MET1754656.1"/>
    <property type="molecule type" value="Genomic_DNA"/>
</dbReference>
<organism evidence="2 3">
    <name type="scientific">Novosphingobium kalidii</name>
    <dbReference type="NCBI Taxonomy" id="3230299"/>
    <lineage>
        <taxon>Bacteria</taxon>
        <taxon>Pseudomonadati</taxon>
        <taxon>Pseudomonadota</taxon>
        <taxon>Alphaproteobacteria</taxon>
        <taxon>Sphingomonadales</taxon>
        <taxon>Sphingomonadaceae</taxon>
        <taxon>Novosphingobium</taxon>
    </lineage>
</organism>
<evidence type="ECO:0000313" key="2">
    <source>
        <dbReference type="EMBL" id="MET1754656.1"/>
    </source>
</evidence>
<name>A0ABV2CYH7_9SPHN</name>
<reference evidence="2 3" key="1">
    <citation type="submission" date="2024-07" db="EMBL/GenBank/DDBJ databases">
        <title>Novosphingobium kalidii RD2P27.</title>
        <authorList>
            <person name="Sun J.-Q."/>
        </authorList>
    </citation>
    <scope>NUCLEOTIDE SEQUENCE [LARGE SCALE GENOMIC DNA]</scope>
    <source>
        <strain evidence="2 3">RD2P27</strain>
    </source>
</reference>